<dbReference type="RefSeq" id="XP_033574431.1">
    <property type="nucleotide sequence ID" value="XM_033718032.1"/>
</dbReference>
<reference evidence="5" key="2">
    <citation type="submission" date="2020-04" db="EMBL/GenBank/DDBJ databases">
        <authorList>
            <consortium name="NCBI Genome Project"/>
        </authorList>
    </citation>
    <scope>NUCLEOTIDE SEQUENCE</scope>
    <source>
        <strain evidence="5">CBS 304.34</strain>
    </source>
</reference>
<reference evidence="3 5" key="1">
    <citation type="journal article" date="2020" name="Stud. Mycol.">
        <title>101 Dothideomycetes genomes: a test case for predicting lifestyles and emergence of pathogens.</title>
        <authorList>
            <person name="Haridas S."/>
            <person name="Albert R."/>
            <person name="Binder M."/>
            <person name="Bloem J."/>
            <person name="Labutti K."/>
            <person name="Salamov A."/>
            <person name="Andreopoulos B."/>
            <person name="Baker S."/>
            <person name="Barry K."/>
            <person name="Bills G."/>
            <person name="Bluhm B."/>
            <person name="Cannon C."/>
            <person name="Castanera R."/>
            <person name="Culley D."/>
            <person name="Daum C."/>
            <person name="Ezra D."/>
            <person name="Gonzalez J."/>
            <person name="Henrissat B."/>
            <person name="Kuo A."/>
            <person name="Liang C."/>
            <person name="Lipzen A."/>
            <person name="Lutzoni F."/>
            <person name="Magnuson J."/>
            <person name="Mondo S."/>
            <person name="Nolan M."/>
            <person name="Ohm R."/>
            <person name="Pangilinan J."/>
            <person name="Park H.-J."/>
            <person name="Ramirez L."/>
            <person name="Alfaro M."/>
            <person name="Sun H."/>
            <person name="Tritt A."/>
            <person name="Yoshinaga Y."/>
            <person name="Zwiers L.-H."/>
            <person name="Turgeon B."/>
            <person name="Goodwin S."/>
            <person name="Spatafora J."/>
            <person name="Crous P."/>
            <person name="Grigoriev I."/>
        </authorList>
    </citation>
    <scope>NUCLEOTIDE SEQUENCE</scope>
    <source>
        <strain evidence="3 5">CBS 304.34</strain>
    </source>
</reference>
<protein>
    <recommendedName>
        <fullName evidence="2">G domain-containing protein</fullName>
    </recommendedName>
</protein>
<gene>
    <name evidence="3 5" type="ORF">BDZ99DRAFT_447871</name>
</gene>
<dbReference type="InterPro" id="IPR006073">
    <property type="entry name" value="GTP-bd"/>
</dbReference>
<evidence type="ECO:0000313" key="5">
    <source>
        <dbReference type="RefSeq" id="XP_033574431.1"/>
    </source>
</evidence>
<proteinExistence type="predicted"/>
<dbReference type="Gene3D" id="3.40.50.300">
    <property type="entry name" value="P-loop containing nucleotide triphosphate hydrolases"/>
    <property type="match status" value="1"/>
</dbReference>
<keyword evidence="4" id="KW-1185">Reference proteome</keyword>
<accession>A0A6A6YHT9</accession>
<evidence type="ECO:0000313" key="3">
    <source>
        <dbReference type="EMBL" id="KAF2807467.1"/>
    </source>
</evidence>
<dbReference type="SUPFAM" id="SSF52540">
    <property type="entry name" value="P-loop containing nucleoside triphosphate hydrolases"/>
    <property type="match status" value="1"/>
</dbReference>
<dbReference type="AlphaFoldDB" id="A0A6A6YHT9"/>
<organism evidence="3">
    <name type="scientific">Mytilinidion resinicola</name>
    <dbReference type="NCBI Taxonomy" id="574789"/>
    <lineage>
        <taxon>Eukaryota</taxon>
        <taxon>Fungi</taxon>
        <taxon>Dikarya</taxon>
        <taxon>Ascomycota</taxon>
        <taxon>Pezizomycotina</taxon>
        <taxon>Dothideomycetes</taxon>
        <taxon>Pleosporomycetidae</taxon>
        <taxon>Mytilinidiales</taxon>
        <taxon>Mytilinidiaceae</taxon>
        <taxon>Mytilinidion</taxon>
    </lineage>
</organism>
<feature type="domain" description="G" evidence="2">
    <location>
        <begin position="28"/>
        <end position="88"/>
    </location>
</feature>
<reference evidence="5" key="3">
    <citation type="submission" date="2025-04" db="UniProtKB">
        <authorList>
            <consortium name="RefSeq"/>
        </authorList>
    </citation>
    <scope>IDENTIFICATION</scope>
    <source>
        <strain evidence="5">CBS 304.34</strain>
    </source>
</reference>
<feature type="coiled-coil region" evidence="1">
    <location>
        <begin position="282"/>
        <end position="369"/>
    </location>
</feature>
<dbReference type="InterPro" id="IPR027417">
    <property type="entry name" value="P-loop_NTPase"/>
</dbReference>
<dbReference type="Proteomes" id="UP000504636">
    <property type="component" value="Unplaced"/>
</dbReference>
<evidence type="ECO:0000259" key="2">
    <source>
        <dbReference type="Pfam" id="PF01926"/>
    </source>
</evidence>
<dbReference type="Pfam" id="PF01926">
    <property type="entry name" value="MMR_HSR1"/>
    <property type="match status" value="1"/>
</dbReference>
<keyword evidence="1" id="KW-0175">Coiled coil</keyword>
<dbReference type="OrthoDB" id="8954335at2759"/>
<dbReference type="CDD" id="cd00882">
    <property type="entry name" value="Ras_like_GTPase"/>
    <property type="match status" value="1"/>
</dbReference>
<dbReference type="GO" id="GO:0005525">
    <property type="term" value="F:GTP binding"/>
    <property type="evidence" value="ECO:0007669"/>
    <property type="project" value="InterPro"/>
</dbReference>
<evidence type="ECO:0000256" key="1">
    <source>
        <dbReference type="SAM" id="Coils"/>
    </source>
</evidence>
<name>A0A6A6YHT9_9PEZI</name>
<sequence>MNFNPAGRVESSVIASRPMSVEDIFIPVLGMTGAGKTTFISTCTQEKPLQSGRGLSSCTSQVTLHTMTYNGRTVHLIDTPGFNGTHRSDGETLQELAFWLIGAFQRELRISGIVYLHQITAPRLEGSSLRGLNAFKALCGEESYPGIALATTRWDEVDEDEGALRQQELCSKAHFWGDLKKGGCHITKLSVGRPSALKLIQHIVKQDHRLILRLQRQMIHENKLIHETDLGQVVYCKALADQEALDRLMAEAKCDFEKAASEFHDRRIIASRNAMAGISTELSKKKSELSNLQIDMESLQTIWDKKICEELEELRRKSEENAVRHRKKTEELERLRQSPLYSQSVEHRYEDEFREIEKERNEIEVVRRQKIGARNHTSISTVVGTGLALGQFIAMLACTVM</sequence>
<dbReference type="GeneID" id="54458925"/>
<evidence type="ECO:0000313" key="4">
    <source>
        <dbReference type="Proteomes" id="UP000504636"/>
    </source>
</evidence>
<dbReference type="EMBL" id="MU003705">
    <property type="protein sequence ID" value="KAF2807467.1"/>
    <property type="molecule type" value="Genomic_DNA"/>
</dbReference>